<reference evidence="6 7" key="1">
    <citation type="submission" date="2023-10" db="EMBL/GenBank/DDBJ databases">
        <title>Novel methanotroph of the genus Methylocapsa from a subarctic wetland.</title>
        <authorList>
            <person name="Belova S.E."/>
            <person name="Oshkin I.Y."/>
            <person name="Miroshnikov K."/>
            <person name="Dedysh S.N."/>
        </authorList>
    </citation>
    <scope>NUCLEOTIDE SEQUENCE [LARGE SCALE GENOMIC DNA]</scope>
    <source>
        <strain evidence="6 7">RX1</strain>
    </source>
</reference>
<evidence type="ECO:0000313" key="6">
    <source>
        <dbReference type="EMBL" id="WOJ91250.1"/>
    </source>
</evidence>
<dbReference type="PANTHER" id="PTHR37423">
    <property type="entry name" value="SOLUBLE LYTIC MUREIN TRANSGLYCOSYLASE-RELATED"/>
    <property type="match status" value="1"/>
</dbReference>
<evidence type="ECO:0000256" key="2">
    <source>
        <dbReference type="ARBA" id="ARBA00009387"/>
    </source>
</evidence>
<feature type="signal peptide" evidence="4">
    <location>
        <begin position="1"/>
        <end position="29"/>
    </location>
</feature>
<dbReference type="EMBL" id="CP136862">
    <property type="protein sequence ID" value="WOJ91250.1"/>
    <property type="molecule type" value="Genomic_DNA"/>
</dbReference>
<dbReference type="InterPro" id="IPR023346">
    <property type="entry name" value="Lysozyme-like_dom_sf"/>
</dbReference>
<dbReference type="Pfam" id="PF01464">
    <property type="entry name" value="SLT"/>
    <property type="match status" value="1"/>
</dbReference>
<evidence type="ECO:0000256" key="3">
    <source>
        <dbReference type="SAM" id="MobiDB-lite"/>
    </source>
</evidence>
<comment type="similarity">
    <text evidence="1">Belongs to the transglycosylase Slt family.</text>
</comment>
<evidence type="ECO:0000256" key="4">
    <source>
        <dbReference type="SAM" id="SignalP"/>
    </source>
</evidence>
<protein>
    <submittedName>
        <fullName evidence="6">Transglycosylase SLT domain-containing protein</fullName>
    </submittedName>
</protein>
<dbReference type="InterPro" id="IPR008258">
    <property type="entry name" value="Transglycosylase_SLT_dom_1"/>
</dbReference>
<proteinExistence type="inferred from homology"/>
<organism evidence="6 7">
    <name type="scientific">Methylocapsa polymorpha</name>
    <dbReference type="NCBI Taxonomy" id="3080828"/>
    <lineage>
        <taxon>Bacteria</taxon>
        <taxon>Pseudomonadati</taxon>
        <taxon>Pseudomonadota</taxon>
        <taxon>Alphaproteobacteria</taxon>
        <taxon>Hyphomicrobiales</taxon>
        <taxon>Beijerinckiaceae</taxon>
        <taxon>Methylocapsa</taxon>
    </lineage>
</organism>
<evidence type="ECO:0000313" key="7">
    <source>
        <dbReference type="Proteomes" id="UP001626536"/>
    </source>
</evidence>
<dbReference type="SUPFAM" id="SSF53955">
    <property type="entry name" value="Lysozyme-like"/>
    <property type="match status" value="1"/>
</dbReference>
<evidence type="ECO:0000259" key="5">
    <source>
        <dbReference type="Pfam" id="PF01464"/>
    </source>
</evidence>
<comment type="similarity">
    <text evidence="2">Belongs to the virb1 family.</text>
</comment>
<keyword evidence="4" id="KW-0732">Signal</keyword>
<evidence type="ECO:0000256" key="1">
    <source>
        <dbReference type="ARBA" id="ARBA00007734"/>
    </source>
</evidence>
<dbReference type="RefSeq" id="WP_407340844.1">
    <property type="nucleotide sequence ID" value="NZ_CP136862.1"/>
</dbReference>
<gene>
    <name evidence="6" type="ORF">RZS28_08300</name>
</gene>
<dbReference type="Gene3D" id="1.10.530.10">
    <property type="match status" value="1"/>
</dbReference>
<feature type="chain" id="PRO_5047274454" evidence="4">
    <location>
        <begin position="30"/>
        <end position="342"/>
    </location>
</feature>
<dbReference type="CDD" id="cd00254">
    <property type="entry name" value="LT-like"/>
    <property type="match status" value="1"/>
</dbReference>
<name>A0ABZ0HWK9_9HYPH</name>
<dbReference type="Proteomes" id="UP001626536">
    <property type="component" value="Chromosome"/>
</dbReference>
<feature type="region of interest" description="Disordered" evidence="3">
    <location>
        <begin position="36"/>
        <end position="70"/>
    </location>
</feature>
<dbReference type="PROSITE" id="PS51257">
    <property type="entry name" value="PROKAR_LIPOPROTEIN"/>
    <property type="match status" value="1"/>
</dbReference>
<feature type="domain" description="Transglycosylase SLT" evidence="5">
    <location>
        <begin position="81"/>
        <end position="189"/>
    </location>
</feature>
<dbReference type="PANTHER" id="PTHR37423:SF2">
    <property type="entry name" value="MEMBRANE-BOUND LYTIC MUREIN TRANSGLYCOSYLASE C"/>
    <property type="match status" value="1"/>
</dbReference>
<keyword evidence="7" id="KW-1185">Reference proteome</keyword>
<accession>A0ABZ0HWK9</accession>
<sequence>MCEGLRRVAIRLVALAILWLACATPTAVAQELNPADRSNIDPEAPAQPGSDQRDGGQQPHEQTKAEPAAQTTTSASICLLVESAAQAHGLPFEFFARLIWQESRFKPNAVGAMTRNGQRAQGIAQFMPGTASERGLSDLFNPVAALPKSAEFLEELHAQFGNLGLAAAAYNAGPRRVSDWIAGRGELPAETRNYVIAITGRSADEWAAGDRDHSDLAPVKHTSCRELMATLREQPSPFVGELERRVRESAARPWGVQLSAGFLRDRVLAAYAAIEKSYRGILENQDPIIIESKFRSRGTQTFYQARVGADTQAGANKLCAALHKAGGACLVLRNWIGKSRPL</sequence>